<dbReference type="GO" id="GO:0008263">
    <property type="term" value="F:pyrimidine-specific mismatch base pair DNA N-glycosylase activity"/>
    <property type="evidence" value="ECO:0007669"/>
    <property type="project" value="TreeGrafter"/>
</dbReference>
<dbReference type="Gene3D" id="3.40.470.10">
    <property type="entry name" value="Uracil-DNA glycosylase-like domain"/>
    <property type="match status" value="1"/>
</dbReference>
<keyword evidence="6" id="KW-1185">Reference proteome</keyword>
<gene>
    <name evidence="5" type="ORF">CALVIDRAFT_465568</name>
</gene>
<evidence type="ECO:0000256" key="2">
    <source>
        <dbReference type="ARBA" id="ARBA00022801"/>
    </source>
</evidence>
<reference evidence="5 6" key="1">
    <citation type="journal article" date="2016" name="Mol. Biol. Evol.">
        <title>Comparative Genomics of Early-Diverging Mushroom-Forming Fungi Provides Insights into the Origins of Lignocellulose Decay Capabilities.</title>
        <authorList>
            <person name="Nagy L.G."/>
            <person name="Riley R."/>
            <person name="Tritt A."/>
            <person name="Adam C."/>
            <person name="Daum C."/>
            <person name="Floudas D."/>
            <person name="Sun H."/>
            <person name="Yadav J.S."/>
            <person name="Pangilinan J."/>
            <person name="Larsson K.H."/>
            <person name="Matsuura K."/>
            <person name="Barry K."/>
            <person name="Labutti K."/>
            <person name="Kuo R."/>
            <person name="Ohm R.A."/>
            <person name="Bhattacharya S.S."/>
            <person name="Shirouzu T."/>
            <person name="Yoshinaga Y."/>
            <person name="Martin F.M."/>
            <person name="Grigoriev I.V."/>
            <person name="Hibbett D.S."/>
        </authorList>
    </citation>
    <scope>NUCLEOTIDE SEQUENCE [LARGE SCALE GENOMIC DNA]</scope>
    <source>
        <strain evidence="5 6">TUFC12733</strain>
    </source>
</reference>
<dbReference type="CDD" id="cd10028">
    <property type="entry name" value="UDG-F2_TDG_MUG"/>
    <property type="match status" value="1"/>
</dbReference>
<dbReference type="GO" id="GO:0006285">
    <property type="term" value="P:base-excision repair, AP site formation"/>
    <property type="evidence" value="ECO:0007669"/>
    <property type="project" value="InterPro"/>
</dbReference>
<evidence type="ECO:0000259" key="4">
    <source>
        <dbReference type="Pfam" id="PF03167"/>
    </source>
</evidence>
<dbReference type="OrthoDB" id="565731at2759"/>
<proteinExistence type="predicted"/>
<sequence length="118" mass="12899">SPGYMSAETGHHFLNPTNHFWRALHAGSLVPTLLPASETTPFLRCTTRGLTNLVERPSIEAAELRAQEMVESVPGFLGKIGMWRPKVVCFVGKGIWLAVQKCLEARIAEDAAAVKAEL</sequence>
<dbReference type="PANTHER" id="PTHR12159:SF9">
    <property type="entry name" value="G_T MISMATCH-SPECIFIC THYMINE DNA GLYCOSYLASE"/>
    <property type="match status" value="1"/>
</dbReference>
<name>A0A167GVB6_CALVF</name>
<keyword evidence="3" id="KW-0234">DNA repair</keyword>
<keyword evidence="1" id="KW-0227">DNA damage</keyword>
<dbReference type="SUPFAM" id="SSF52141">
    <property type="entry name" value="Uracil-DNA glycosylase-like"/>
    <property type="match status" value="1"/>
</dbReference>
<dbReference type="AlphaFoldDB" id="A0A167GVB6"/>
<protein>
    <recommendedName>
        <fullName evidence="4">Uracil-DNA glycosylase-like domain-containing protein</fullName>
    </recommendedName>
</protein>
<evidence type="ECO:0000313" key="6">
    <source>
        <dbReference type="Proteomes" id="UP000076738"/>
    </source>
</evidence>
<dbReference type="Pfam" id="PF03167">
    <property type="entry name" value="UDG"/>
    <property type="match status" value="1"/>
</dbReference>
<dbReference type="EMBL" id="KV417331">
    <property type="protein sequence ID" value="KZO90947.1"/>
    <property type="molecule type" value="Genomic_DNA"/>
</dbReference>
<organism evidence="5 6">
    <name type="scientific">Calocera viscosa (strain TUFC12733)</name>
    <dbReference type="NCBI Taxonomy" id="1330018"/>
    <lineage>
        <taxon>Eukaryota</taxon>
        <taxon>Fungi</taxon>
        <taxon>Dikarya</taxon>
        <taxon>Basidiomycota</taxon>
        <taxon>Agaricomycotina</taxon>
        <taxon>Dacrymycetes</taxon>
        <taxon>Dacrymycetales</taxon>
        <taxon>Dacrymycetaceae</taxon>
        <taxon>Calocera</taxon>
    </lineage>
</organism>
<dbReference type="STRING" id="1330018.A0A167GVB6"/>
<feature type="domain" description="Uracil-DNA glycosylase-like" evidence="4">
    <location>
        <begin position="2"/>
        <end position="102"/>
    </location>
</feature>
<dbReference type="InterPro" id="IPR015637">
    <property type="entry name" value="MUG/TDG"/>
</dbReference>
<dbReference type="PANTHER" id="PTHR12159">
    <property type="entry name" value="G/T AND G/U MISMATCH-SPECIFIC DNA GLYCOSYLASE"/>
    <property type="match status" value="1"/>
</dbReference>
<feature type="non-terminal residue" evidence="5">
    <location>
        <position position="1"/>
    </location>
</feature>
<dbReference type="Proteomes" id="UP000076738">
    <property type="component" value="Unassembled WGS sequence"/>
</dbReference>
<accession>A0A167GVB6</accession>
<evidence type="ECO:0000256" key="3">
    <source>
        <dbReference type="ARBA" id="ARBA00023204"/>
    </source>
</evidence>
<evidence type="ECO:0000256" key="1">
    <source>
        <dbReference type="ARBA" id="ARBA00022763"/>
    </source>
</evidence>
<feature type="non-terminal residue" evidence="5">
    <location>
        <position position="118"/>
    </location>
</feature>
<evidence type="ECO:0000313" key="5">
    <source>
        <dbReference type="EMBL" id="KZO90947.1"/>
    </source>
</evidence>
<dbReference type="GO" id="GO:0004844">
    <property type="term" value="F:uracil DNA N-glycosylase activity"/>
    <property type="evidence" value="ECO:0007669"/>
    <property type="project" value="TreeGrafter"/>
</dbReference>
<dbReference type="InterPro" id="IPR036895">
    <property type="entry name" value="Uracil-DNA_glycosylase-like_sf"/>
</dbReference>
<dbReference type="InterPro" id="IPR005122">
    <property type="entry name" value="Uracil-DNA_glycosylase-like"/>
</dbReference>
<keyword evidence="2" id="KW-0378">Hydrolase</keyword>